<evidence type="ECO:0000313" key="17">
    <source>
        <dbReference type="EMBL" id="MFC3700358.1"/>
    </source>
</evidence>
<feature type="binding site" evidence="15">
    <location>
        <position position="100"/>
    </location>
    <ligand>
        <name>Zn(2+)</name>
        <dbReference type="ChEBI" id="CHEBI:29105"/>
        <label>1</label>
    </ligand>
</feature>
<comment type="cofactor">
    <cofactor evidence="15">
        <name>Zn(2+)</name>
        <dbReference type="ChEBI" id="CHEBI:29105"/>
    </cofactor>
    <cofactor evidence="15">
        <name>Co(2+)</name>
        <dbReference type="ChEBI" id="CHEBI:48828"/>
    </cofactor>
    <text evidence="15">Binds 2 Zn(2+) or Co(2+) ions per subunit.</text>
</comment>
<dbReference type="InterPro" id="IPR002933">
    <property type="entry name" value="Peptidase_M20"/>
</dbReference>
<dbReference type="Proteomes" id="UP001595710">
    <property type="component" value="Unassembled WGS sequence"/>
</dbReference>
<dbReference type="PANTHER" id="PTHR43808:SF31">
    <property type="entry name" value="N-ACETYL-L-CITRULLINE DEACETYLASE"/>
    <property type="match status" value="1"/>
</dbReference>
<comment type="subunit">
    <text evidence="3 15">Homodimer.</text>
</comment>
<dbReference type="EC" id="3.5.1.18" evidence="4 15"/>
<reference evidence="18" key="1">
    <citation type="journal article" date="2019" name="Int. J. Syst. Evol. Microbiol.">
        <title>The Global Catalogue of Microorganisms (GCM) 10K type strain sequencing project: providing services to taxonomists for standard genome sequencing and annotation.</title>
        <authorList>
            <consortium name="The Broad Institute Genomics Platform"/>
            <consortium name="The Broad Institute Genome Sequencing Center for Infectious Disease"/>
            <person name="Wu L."/>
            <person name="Ma J."/>
        </authorList>
    </citation>
    <scope>NUCLEOTIDE SEQUENCE [LARGE SCALE GENOMIC DNA]</scope>
    <source>
        <strain evidence="18">CECT 8288</strain>
    </source>
</reference>
<dbReference type="InterPro" id="IPR036264">
    <property type="entry name" value="Bact_exopeptidase_dim_dom"/>
</dbReference>
<dbReference type="NCBIfam" id="NF009557">
    <property type="entry name" value="PRK13009.1"/>
    <property type="match status" value="1"/>
</dbReference>
<feature type="active site" description="Proton acceptor" evidence="15">
    <location>
        <position position="134"/>
    </location>
</feature>
<dbReference type="CDD" id="cd03891">
    <property type="entry name" value="M20_DapE_proteobac"/>
    <property type="match status" value="1"/>
</dbReference>
<dbReference type="NCBIfam" id="TIGR01246">
    <property type="entry name" value="dapE_proteo"/>
    <property type="match status" value="1"/>
</dbReference>
<evidence type="ECO:0000256" key="11">
    <source>
        <dbReference type="ARBA" id="ARBA00023154"/>
    </source>
</evidence>
<dbReference type="SUPFAM" id="SSF53187">
    <property type="entry name" value="Zn-dependent exopeptidases"/>
    <property type="match status" value="1"/>
</dbReference>
<evidence type="ECO:0000256" key="3">
    <source>
        <dbReference type="ARBA" id="ARBA00011738"/>
    </source>
</evidence>
<evidence type="ECO:0000256" key="5">
    <source>
        <dbReference type="ARBA" id="ARBA00022391"/>
    </source>
</evidence>
<keyword evidence="8 15" id="KW-0378">Hydrolase</keyword>
<feature type="binding site" evidence="15">
    <location>
        <position position="163"/>
    </location>
    <ligand>
        <name>Zn(2+)</name>
        <dbReference type="ChEBI" id="CHEBI:29105"/>
        <label>1</label>
    </ligand>
</feature>
<gene>
    <name evidence="15 17" type="primary">dapE</name>
    <name evidence="17" type="ORF">ACFOND_01800</name>
</gene>
<evidence type="ECO:0000313" key="18">
    <source>
        <dbReference type="Proteomes" id="UP001595710"/>
    </source>
</evidence>
<evidence type="ECO:0000256" key="9">
    <source>
        <dbReference type="ARBA" id="ARBA00022833"/>
    </source>
</evidence>
<organism evidence="17 18">
    <name type="scientific">Reinekea marina</name>
    <dbReference type="NCBI Taxonomy" id="1310421"/>
    <lineage>
        <taxon>Bacteria</taxon>
        <taxon>Pseudomonadati</taxon>
        <taxon>Pseudomonadota</taxon>
        <taxon>Gammaproteobacteria</taxon>
        <taxon>Oceanospirillales</taxon>
        <taxon>Saccharospirillaceae</taxon>
        <taxon>Reinekea</taxon>
    </lineage>
</organism>
<dbReference type="InterPro" id="IPR005941">
    <property type="entry name" value="DapE_proteobac"/>
</dbReference>
<sequence>MSSATFDLTCDLISRNSVTPEDKGCQQLMADRLSAVGFNNEHMRIEDVENLWATRGDSGPLLVFAGHTDVVPTGDLNQWTHPPFEPTVVDGHLFGRGAADMKGSLAAMVVATERFVEAYPNHKGRIGYLITSDEEGDAYHGTVAVIEKLMARGEKIDWALVGEPSSTDKVGDTIKNGRRGSMLGYLTVKGKQGHVAYPHLAKNPVHLAAPAIAALSTEIWDEGNDFFPATSFQVSNIKSGTGATNVIPGDAEIMFSFRFSTESSAESLQQRTRALLDKHGFEYELRFEVKGEPFLTAQGALVQAAVQAVEDTVGYKPELSTAGGTSDGRFIAPTGAQVLELGPRNATIHQIDECVSVDDLDKLTDMYYRIMENLLA</sequence>
<evidence type="ECO:0000256" key="4">
    <source>
        <dbReference type="ARBA" id="ARBA00011921"/>
    </source>
</evidence>
<feature type="binding site" evidence="15">
    <location>
        <position position="67"/>
    </location>
    <ligand>
        <name>Zn(2+)</name>
        <dbReference type="ChEBI" id="CHEBI:29105"/>
        <label>1</label>
    </ligand>
</feature>
<evidence type="ECO:0000256" key="15">
    <source>
        <dbReference type="HAMAP-Rule" id="MF_01690"/>
    </source>
</evidence>
<dbReference type="RefSeq" id="WP_290282199.1">
    <property type="nucleotide sequence ID" value="NZ_JAUFQI010000001.1"/>
</dbReference>
<keyword evidence="9 15" id="KW-0862">Zinc</keyword>
<evidence type="ECO:0000256" key="6">
    <source>
        <dbReference type="ARBA" id="ARBA00022605"/>
    </source>
</evidence>
<evidence type="ECO:0000259" key="16">
    <source>
        <dbReference type="Pfam" id="PF07687"/>
    </source>
</evidence>
<dbReference type="InterPro" id="IPR011650">
    <property type="entry name" value="Peptidase_M20_dimer"/>
</dbReference>
<feature type="domain" description="Peptidase M20 dimerisation" evidence="16">
    <location>
        <begin position="176"/>
        <end position="283"/>
    </location>
</feature>
<evidence type="ECO:0000256" key="12">
    <source>
        <dbReference type="ARBA" id="ARBA00023285"/>
    </source>
</evidence>
<feature type="active site" evidence="15">
    <location>
        <position position="69"/>
    </location>
</feature>
<comment type="similarity">
    <text evidence="2 15">Belongs to the peptidase M20A family. DapE subfamily.</text>
</comment>
<evidence type="ECO:0000256" key="14">
    <source>
        <dbReference type="ARBA" id="ARBA00051301"/>
    </source>
</evidence>
<dbReference type="Pfam" id="PF01546">
    <property type="entry name" value="Peptidase_M20"/>
    <property type="match status" value="1"/>
</dbReference>
<keyword evidence="6 15" id="KW-0028">Amino-acid biosynthesis</keyword>
<evidence type="ECO:0000256" key="13">
    <source>
        <dbReference type="ARBA" id="ARBA00031891"/>
    </source>
</evidence>
<comment type="function">
    <text evidence="15">Catalyzes the hydrolysis of N-succinyl-L,L-diaminopimelic acid (SDAP), forming succinate and LL-2,6-diaminopimelate (DAP), an intermediate involved in the bacterial biosynthesis of lysine and meso-diaminopimelic acid, an essential component of bacterial cell walls.</text>
</comment>
<evidence type="ECO:0000256" key="8">
    <source>
        <dbReference type="ARBA" id="ARBA00022801"/>
    </source>
</evidence>
<comment type="catalytic activity">
    <reaction evidence="14 15">
        <text>N-succinyl-(2S,6S)-2,6-diaminopimelate + H2O = (2S,6S)-2,6-diaminopimelate + succinate</text>
        <dbReference type="Rhea" id="RHEA:22608"/>
        <dbReference type="ChEBI" id="CHEBI:15377"/>
        <dbReference type="ChEBI" id="CHEBI:30031"/>
        <dbReference type="ChEBI" id="CHEBI:57609"/>
        <dbReference type="ChEBI" id="CHEBI:58087"/>
        <dbReference type="EC" id="3.5.1.18"/>
    </reaction>
</comment>
<keyword evidence="10 15" id="KW-0220">Diaminopimelate biosynthesis</keyword>
<dbReference type="Gene3D" id="1.10.150.900">
    <property type="match status" value="1"/>
</dbReference>
<dbReference type="Gene3D" id="3.30.70.360">
    <property type="match status" value="1"/>
</dbReference>
<feature type="binding site" evidence="15">
    <location>
        <position position="135"/>
    </location>
    <ligand>
        <name>Zn(2+)</name>
        <dbReference type="ChEBI" id="CHEBI:29105"/>
        <label>2</label>
    </ligand>
</feature>
<evidence type="ECO:0000256" key="10">
    <source>
        <dbReference type="ARBA" id="ARBA00022915"/>
    </source>
</evidence>
<evidence type="ECO:0000256" key="7">
    <source>
        <dbReference type="ARBA" id="ARBA00022723"/>
    </source>
</evidence>
<proteinExistence type="inferred from homology"/>
<feature type="binding site" evidence="15">
    <location>
        <position position="349"/>
    </location>
    <ligand>
        <name>Zn(2+)</name>
        <dbReference type="ChEBI" id="CHEBI:29105"/>
        <label>2</label>
    </ligand>
</feature>
<comment type="caution">
    <text evidence="17">The sequence shown here is derived from an EMBL/GenBank/DDBJ whole genome shotgun (WGS) entry which is preliminary data.</text>
</comment>
<dbReference type="HAMAP" id="MF_01690">
    <property type="entry name" value="DapE"/>
    <property type="match status" value="1"/>
</dbReference>
<dbReference type="SUPFAM" id="SSF55031">
    <property type="entry name" value="Bacterial exopeptidase dimerisation domain"/>
    <property type="match status" value="1"/>
</dbReference>
<name>A0ABV7WM21_9GAMM</name>
<feature type="binding site" evidence="15">
    <location>
        <position position="100"/>
    </location>
    <ligand>
        <name>Zn(2+)</name>
        <dbReference type="ChEBI" id="CHEBI:29105"/>
        <label>2</label>
    </ligand>
</feature>
<keyword evidence="7 15" id="KW-0479">Metal-binding</keyword>
<dbReference type="GO" id="GO:0009014">
    <property type="term" value="F:succinyl-diaminopimelate desuccinylase activity"/>
    <property type="evidence" value="ECO:0007669"/>
    <property type="project" value="UniProtKB-EC"/>
</dbReference>
<evidence type="ECO:0000256" key="2">
    <source>
        <dbReference type="ARBA" id="ARBA00006746"/>
    </source>
</evidence>
<dbReference type="Pfam" id="PF07687">
    <property type="entry name" value="M20_dimer"/>
    <property type="match status" value="1"/>
</dbReference>
<comment type="pathway">
    <text evidence="1 15">Amino-acid biosynthesis; L-lysine biosynthesis via DAP pathway; LL-2,6-diaminopimelate from (S)-tetrahydrodipicolinate (succinylase route): step 3/3.</text>
</comment>
<keyword evidence="12 15" id="KW-0170">Cobalt</keyword>
<keyword evidence="18" id="KW-1185">Reference proteome</keyword>
<dbReference type="EMBL" id="JBHRYN010000004">
    <property type="protein sequence ID" value="MFC3700358.1"/>
    <property type="molecule type" value="Genomic_DNA"/>
</dbReference>
<dbReference type="InterPro" id="IPR050072">
    <property type="entry name" value="Peptidase_M20A"/>
</dbReference>
<accession>A0ABV7WM21</accession>
<evidence type="ECO:0000256" key="1">
    <source>
        <dbReference type="ARBA" id="ARBA00005130"/>
    </source>
</evidence>
<dbReference type="Gene3D" id="3.40.630.10">
    <property type="entry name" value="Zn peptidases"/>
    <property type="match status" value="1"/>
</dbReference>
<dbReference type="PANTHER" id="PTHR43808">
    <property type="entry name" value="ACETYLORNITHINE DEACETYLASE"/>
    <property type="match status" value="1"/>
</dbReference>
<protein>
    <recommendedName>
        <fullName evidence="5 15">Succinyl-diaminopimelate desuccinylase</fullName>
        <shortName evidence="15">SDAP desuccinylase</shortName>
        <ecNumber evidence="4 15">3.5.1.18</ecNumber>
    </recommendedName>
    <alternativeName>
        <fullName evidence="13 15">N-succinyl-LL-2,6-diaminoheptanedioate amidohydrolase</fullName>
    </alternativeName>
</protein>
<keyword evidence="11 15" id="KW-0457">Lysine biosynthesis</keyword>